<organism evidence="1 2">
    <name type="scientific">Allochromatium humboldtianum</name>
    <dbReference type="NCBI Taxonomy" id="504901"/>
    <lineage>
        <taxon>Bacteria</taxon>
        <taxon>Pseudomonadati</taxon>
        <taxon>Pseudomonadota</taxon>
        <taxon>Gammaproteobacteria</taxon>
        <taxon>Chromatiales</taxon>
        <taxon>Chromatiaceae</taxon>
        <taxon>Allochromatium</taxon>
    </lineage>
</organism>
<sequence length="91" mass="10420">MPAPIDTNPGKSALDLSDIVPFADFCREAEKRKLATRTALQWWMRYRRENGLLSSGAVVEKRANPQSKRALLFVVRPRFVEWLTNSHQHAA</sequence>
<accession>A0A850RIV7</accession>
<protein>
    <submittedName>
        <fullName evidence="1">Uncharacterized protein</fullName>
    </submittedName>
</protein>
<comment type="caution">
    <text evidence="1">The sequence shown here is derived from an EMBL/GenBank/DDBJ whole genome shotgun (WGS) entry which is preliminary data.</text>
</comment>
<gene>
    <name evidence="1" type="ORF">HW932_09620</name>
</gene>
<evidence type="ECO:0000313" key="2">
    <source>
        <dbReference type="Proteomes" id="UP000592294"/>
    </source>
</evidence>
<dbReference type="RefSeq" id="WP_176976274.1">
    <property type="nucleotide sequence ID" value="NZ_JABZEO010000005.1"/>
</dbReference>
<dbReference type="EMBL" id="JABZEO010000005">
    <property type="protein sequence ID" value="NVZ09521.1"/>
    <property type="molecule type" value="Genomic_DNA"/>
</dbReference>
<dbReference type="Proteomes" id="UP000592294">
    <property type="component" value="Unassembled WGS sequence"/>
</dbReference>
<name>A0A850RIV7_9GAMM</name>
<reference evidence="1 2" key="1">
    <citation type="submission" date="2020-06" db="EMBL/GenBank/DDBJ databases">
        <title>Whole-genome sequence of Allochromatium humboldtianum DSM 21881, type strain.</title>
        <authorList>
            <person name="Kyndt J.A."/>
            <person name="Meyer T.E."/>
        </authorList>
    </citation>
    <scope>NUCLEOTIDE SEQUENCE [LARGE SCALE GENOMIC DNA]</scope>
    <source>
        <strain evidence="1 2">DSM 21881</strain>
    </source>
</reference>
<keyword evidence="2" id="KW-1185">Reference proteome</keyword>
<proteinExistence type="predicted"/>
<dbReference type="AlphaFoldDB" id="A0A850RIV7"/>
<evidence type="ECO:0000313" key="1">
    <source>
        <dbReference type="EMBL" id="NVZ09521.1"/>
    </source>
</evidence>